<comment type="similarity">
    <text evidence="4">Belongs to the DHPS family.</text>
</comment>
<dbReference type="InterPro" id="IPR000489">
    <property type="entry name" value="Pterin-binding_dom"/>
</dbReference>
<gene>
    <name evidence="13" type="ORF">SAMN05428964_101858</name>
</gene>
<dbReference type="CDD" id="cd00739">
    <property type="entry name" value="DHPS"/>
    <property type="match status" value="1"/>
</dbReference>
<dbReference type="InterPro" id="IPR006390">
    <property type="entry name" value="DHP_synth_dom"/>
</dbReference>
<dbReference type="PANTHER" id="PTHR20941:SF1">
    <property type="entry name" value="FOLIC ACID SYNTHESIS PROTEIN FOL1"/>
    <property type="match status" value="1"/>
</dbReference>
<evidence type="ECO:0000256" key="3">
    <source>
        <dbReference type="ARBA" id="ARBA00004763"/>
    </source>
</evidence>
<sequence>MDKIEGSVLRSPADVRGFADFDGPLYYAPTGFIDHADDPNTLPLAGSRRGFSALEIIRRRDGDGGGAESMILPLLALEGWVQNSGRVDEINDVLNRLTTKRADFAGLDMASCHVMGIVNVTPDSFSDGGDYNTTDQAIARARVLAEQGASILDIGGESTRPGAETVSEADEIARVVPVIRALAEDGHCVSIDTRHAGVMEAAIEAGATIINDVTGLEGDERSMEVAAASGKPVILMHMQGEPGTMQENPQYDCAVLDVYDYLLDRIESCERAGISRDRICVDPGVGFGKSLSHNLELLSRLAIFHGLGCPILLGTSRKSFIGKIDPAASPKERLGGSIASAINGWRHGVQMIRVHDVHETVQSISVTTATSLV</sequence>
<accession>A0A285RN69</accession>
<evidence type="ECO:0000313" key="13">
    <source>
        <dbReference type="EMBL" id="SOB93882.1"/>
    </source>
</evidence>
<proteinExistence type="inferred from homology"/>
<evidence type="ECO:0000256" key="5">
    <source>
        <dbReference type="ARBA" id="ARBA00012458"/>
    </source>
</evidence>
<keyword evidence="8" id="KW-0479">Metal-binding</keyword>
<dbReference type="PROSITE" id="PS00793">
    <property type="entry name" value="DHPS_2"/>
    <property type="match status" value="1"/>
</dbReference>
<protein>
    <recommendedName>
        <fullName evidence="6">Dihydropteroate synthase</fullName>
        <ecNumber evidence="5">2.5.1.15</ecNumber>
    </recommendedName>
    <alternativeName>
        <fullName evidence="11">Dihydropteroate pyrophosphorylase</fullName>
    </alternativeName>
</protein>
<dbReference type="GO" id="GO:0046654">
    <property type="term" value="P:tetrahydrofolate biosynthetic process"/>
    <property type="evidence" value="ECO:0007669"/>
    <property type="project" value="TreeGrafter"/>
</dbReference>
<comment type="catalytic activity">
    <reaction evidence="1">
        <text>(7,8-dihydropterin-6-yl)methyl diphosphate + 4-aminobenzoate = 7,8-dihydropteroate + diphosphate</text>
        <dbReference type="Rhea" id="RHEA:19949"/>
        <dbReference type="ChEBI" id="CHEBI:17836"/>
        <dbReference type="ChEBI" id="CHEBI:17839"/>
        <dbReference type="ChEBI" id="CHEBI:33019"/>
        <dbReference type="ChEBI" id="CHEBI:72950"/>
        <dbReference type="EC" id="2.5.1.15"/>
    </reaction>
</comment>
<evidence type="ECO:0000256" key="8">
    <source>
        <dbReference type="ARBA" id="ARBA00022723"/>
    </source>
</evidence>
<evidence type="ECO:0000313" key="14">
    <source>
        <dbReference type="Proteomes" id="UP000219068"/>
    </source>
</evidence>
<dbReference type="PROSITE" id="PS00792">
    <property type="entry name" value="DHPS_1"/>
    <property type="match status" value="1"/>
</dbReference>
<organism evidence="13 14">
    <name type="scientific">Thalassospira xiamenensis</name>
    <dbReference type="NCBI Taxonomy" id="220697"/>
    <lineage>
        <taxon>Bacteria</taxon>
        <taxon>Pseudomonadati</taxon>
        <taxon>Pseudomonadota</taxon>
        <taxon>Alphaproteobacteria</taxon>
        <taxon>Rhodospirillales</taxon>
        <taxon>Thalassospiraceae</taxon>
        <taxon>Thalassospira</taxon>
    </lineage>
</organism>
<dbReference type="GO" id="GO:0046656">
    <property type="term" value="P:folic acid biosynthetic process"/>
    <property type="evidence" value="ECO:0007669"/>
    <property type="project" value="UniProtKB-KW"/>
</dbReference>
<evidence type="ECO:0000256" key="6">
    <source>
        <dbReference type="ARBA" id="ARBA00016919"/>
    </source>
</evidence>
<feature type="domain" description="Pterin-binding" evidence="12">
    <location>
        <begin position="112"/>
        <end position="365"/>
    </location>
</feature>
<dbReference type="NCBIfam" id="TIGR01496">
    <property type="entry name" value="DHPS"/>
    <property type="match status" value="1"/>
</dbReference>
<dbReference type="GO" id="GO:0046872">
    <property type="term" value="F:metal ion binding"/>
    <property type="evidence" value="ECO:0007669"/>
    <property type="project" value="UniProtKB-KW"/>
</dbReference>
<dbReference type="FunFam" id="3.20.20.20:FF:000006">
    <property type="entry name" value="Dihydropteroate synthase"/>
    <property type="match status" value="1"/>
</dbReference>
<keyword evidence="7" id="KW-0808">Transferase</keyword>
<evidence type="ECO:0000256" key="4">
    <source>
        <dbReference type="ARBA" id="ARBA00009503"/>
    </source>
</evidence>
<dbReference type="GO" id="GO:0005829">
    <property type="term" value="C:cytosol"/>
    <property type="evidence" value="ECO:0007669"/>
    <property type="project" value="TreeGrafter"/>
</dbReference>
<evidence type="ECO:0000256" key="2">
    <source>
        <dbReference type="ARBA" id="ARBA00001946"/>
    </source>
</evidence>
<dbReference type="Proteomes" id="UP000219068">
    <property type="component" value="Unassembled WGS sequence"/>
</dbReference>
<dbReference type="EC" id="2.5.1.15" evidence="5"/>
<dbReference type="PANTHER" id="PTHR20941">
    <property type="entry name" value="FOLATE SYNTHESIS PROTEINS"/>
    <property type="match status" value="1"/>
</dbReference>
<dbReference type="SUPFAM" id="SSF51717">
    <property type="entry name" value="Dihydropteroate synthetase-like"/>
    <property type="match status" value="1"/>
</dbReference>
<keyword evidence="9" id="KW-0460">Magnesium</keyword>
<dbReference type="EMBL" id="OBMM01000001">
    <property type="protein sequence ID" value="SOB93882.1"/>
    <property type="molecule type" value="Genomic_DNA"/>
</dbReference>
<evidence type="ECO:0000256" key="11">
    <source>
        <dbReference type="ARBA" id="ARBA00030193"/>
    </source>
</evidence>
<evidence type="ECO:0000256" key="9">
    <source>
        <dbReference type="ARBA" id="ARBA00022842"/>
    </source>
</evidence>
<dbReference type="AlphaFoldDB" id="A0A285RN69"/>
<keyword evidence="10" id="KW-0289">Folate biosynthesis</keyword>
<comment type="pathway">
    <text evidence="3">Cofactor biosynthesis; tetrahydrofolate biosynthesis; 7,8-dihydrofolate from 2-amino-4-hydroxy-6-hydroxymethyl-7,8-dihydropteridine diphosphate and 4-aminobenzoate: step 1/2.</text>
</comment>
<evidence type="ECO:0000256" key="1">
    <source>
        <dbReference type="ARBA" id="ARBA00000012"/>
    </source>
</evidence>
<comment type="cofactor">
    <cofactor evidence="2">
        <name>Mg(2+)</name>
        <dbReference type="ChEBI" id="CHEBI:18420"/>
    </cofactor>
</comment>
<dbReference type="PROSITE" id="PS50972">
    <property type="entry name" value="PTERIN_BINDING"/>
    <property type="match status" value="1"/>
</dbReference>
<dbReference type="Gene3D" id="3.20.20.20">
    <property type="entry name" value="Dihydropteroate synthase-like"/>
    <property type="match status" value="1"/>
</dbReference>
<evidence type="ECO:0000256" key="10">
    <source>
        <dbReference type="ARBA" id="ARBA00022909"/>
    </source>
</evidence>
<name>A0A285RN69_9PROT</name>
<dbReference type="InterPro" id="IPR045031">
    <property type="entry name" value="DHP_synth-like"/>
</dbReference>
<dbReference type="InterPro" id="IPR011005">
    <property type="entry name" value="Dihydropteroate_synth-like_sf"/>
</dbReference>
<evidence type="ECO:0000256" key="7">
    <source>
        <dbReference type="ARBA" id="ARBA00022679"/>
    </source>
</evidence>
<dbReference type="Pfam" id="PF00809">
    <property type="entry name" value="Pterin_bind"/>
    <property type="match status" value="1"/>
</dbReference>
<dbReference type="RefSeq" id="WP_097050592.1">
    <property type="nucleotide sequence ID" value="NZ_OBMM01000001.1"/>
</dbReference>
<dbReference type="GO" id="GO:0004156">
    <property type="term" value="F:dihydropteroate synthase activity"/>
    <property type="evidence" value="ECO:0007669"/>
    <property type="project" value="UniProtKB-EC"/>
</dbReference>
<reference evidence="13 14" key="1">
    <citation type="submission" date="2017-08" db="EMBL/GenBank/DDBJ databases">
        <authorList>
            <person name="de Groot N.N."/>
        </authorList>
    </citation>
    <scope>NUCLEOTIDE SEQUENCE [LARGE SCALE GENOMIC DNA]</scope>
    <source>
        <strain evidence="13 14">USBA 78</strain>
    </source>
</reference>
<evidence type="ECO:0000259" key="12">
    <source>
        <dbReference type="PROSITE" id="PS50972"/>
    </source>
</evidence>